<protein>
    <recommendedName>
        <fullName evidence="3">SWIM-type domain-containing protein</fullName>
    </recommendedName>
</protein>
<dbReference type="PANTHER" id="PTHR33977">
    <property type="entry name" value="ZINC ION BINDING PROTEIN"/>
    <property type="match status" value="1"/>
</dbReference>
<evidence type="ECO:0000256" key="1">
    <source>
        <dbReference type="PROSITE-ProRule" id="PRU00325"/>
    </source>
</evidence>
<dbReference type="AlphaFoldDB" id="A0A167KDA1"/>
<dbReference type="VEuPathDB" id="FungiDB:PHYBLDRAFT_68188"/>
<feature type="compositionally biased region" description="Polar residues" evidence="2">
    <location>
        <begin position="531"/>
        <end position="544"/>
    </location>
</feature>
<dbReference type="InterPro" id="IPR007527">
    <property type="entry name" value="Znf_SWIM"/>
</dbReference>
<dbReference type="GeneID" id="29002810"/>
<dbReference type="PANTHER" id="PTHR33977:SF1">
    <property type="entry name" value="ZINC ION BINDING PROTEIN"/>
    <property type="match status" value="1"/>
</dbReference>
<dbReference type="PROSITE" id="PS50966">
    <property type="entry name" value="ZF_SWIM"/>
    <property type="match status" value="1"/>
</dbReference>
<name>A0A167KDA1_PHYB8</name>
<organism evidence="4 5">
    <name type="scientific">Phycomyces blakesleeanus (strain ATCC 8743b / DSM 1359 / FGSC 10004 / NBRC 33097 / NRRL 1555)</name>
    <dbReference type="NCBI Taxonomy" id="763407"/>
    <lineage>
        <taxon>Eukaryota</taxon>
        <taxon>Fungi</taxon>
        <taxon>Fungi incertae sedis</taxon>
        <taxon>Mucoromycota</taxon>
        <taxon>Mucoromycotina</taxon>
        <taxon>Mucoromycetes</taxon>
        <taxon>Mucorales</taxon>
        <taxon>Phycomycetaceae</taxon>
        <taxon>Phycomyces</taxon>
    </lineage>
</organism>
<dbReference type="InParanoid" id="A0A167KDA1"/>
<keyword evidence="1" id="KW-0479">Metal-binding</keyword>
<keyword evidence="1" id="KW-0863">Zinc-finger</keyword>
<reference evidence="5" key="1">
    <citation type="submission" date="2015-06" db="EMBL/GenBank/DDBJ databases">
        <title>Expansion of signal transduction pathways in fungi by whole-genome duplication.</title>
        <authorList>
            <consortium name="DOE Joint Genome Institute"/>
            <person name="Corrochano L.M."/>
            <person name="Kuo A."/>
            <person name="Marcet-Houben M."/>
            <person name="Polaino S."/>
            <person name="Salamov A."/>
            <person name="Villalobos J.M."/>
            <person name="Alvarez M.I."/>
            <person name="Avalos J."/>
            <person name="Benito E.P."/>
            <person name="Benoit I."/>
            <person name="Burger G."/>
            <person name="Camino L.P."/>
            <person name="Canovas D."/>
            <person name="Cerda-Olmedo E."/>
            <person name="Cheng J.-F."/>
            <person name="Dominguez A."/>
            <person name="Elias M."/>
            <person name="Eslava A.P."/>
            <person name="Glaser F."/>
            <person name="Grimwood J."/>
            <person name="Gutierrez G."/>
            <person name="Heitman J."/>
            <person name="Henrissat B."/>
            <person name="Iturriaga E.A."/>
            <person name="Lang B.F."/>
            <person name="Lavin J.L."/>
            <person name="Lee S."/>
            <person name="Li W."/>
            <person name="Lindquist E."/>
            <person name="Lopez-Garcia S."/>
            <person name="Luque E.M."/>
            <person name="Marcos A.T."/>
            <person name="Martin J."/>
            <person name="McCluskey K."/>
            <person name="Medina H.R."/>
            <person name="Miralles-Duran A."/>
            <person name="Miyazaki A."/>
            <person name="Munoz-Torres E."/>
            <person name="Oguiza J.A."/>
            <person name="Ohm R."/>
            <person name="Olmedo M."/>
            <person name="Orejas M."/>
            <person name="Ortiz-Castellanos L."/>
            <person name="Pisabarro A.G."/>
            <person name="Rodriguez-Romero J."/>
            <person name="Ruiz-Herrera J."/>
            <person name="Ruiz-Vazquez R."/>
            <person name="Sanz C."/>
            <person name="Schackwitz W."/>
            <person name="Schmutz J."/>
            <person name="Shahriari M."/>
            <person name="Shelest E."/>
            <person name="Silva-Franco F."/>
            <person name="Soanes D."/>
            <person name="Syed K."/>
            <person name="Tagua V.G."/>
            <person name="Talbot N.J."/>
            <person name="Thon M."/>
            <person name="De vries R.P."/>
            <person name="Wiebenga A."/>
            <person name="Yadav J.S."/>
            <person name="Braun E.L."/>
            <person name="Baker S."/>
            <person name="Garre V."/>
            <person name="Horwitz B."/>
            <person name="Torres-Martinez S."/>
            <person name="Idnurm A."/>
            <person name="Herrera-Estrella A."/>
            <person name="Gabaldon T."/>
            <person name="Grigoriev I.V."/>
        </authorList>
    </citation>
    <scope>NUCLEOTIDE SEQUENCE [LARGE SCALE GENOMIC DNA]</scope>
    <source>
        <strain evidence="5">NRRL 1555(-)</strain>
    </source>
</reference>
<feature type="compositionally biased region" description="Basic residues" evidence="2">
    <location>
        <begin position="545"/>
        <end position="554"/>
    </location>
</feature>
<evidence type="ECO:0000259" key="3">
    <source>
        <dbReference type="PROSITE" id="PS50966"/>
    </source>
</evidence>
<dbReference type="Proteomes" id="UP000077315">
    <property type="component" value="Unassembled WGS sequence"/>
</dbReference>
<sequence length="554" mass="64040">MSNPIIYDISNIQNVLVNSSFEVIKMLPFKVVVPVKAKYIFGETRQCHRAGIYIPERDSRPAQKESKACGCNGALKIKQFKKSPTIVTFCMTRDHNNHVPGDRSEIRTLPLPFEAIKLIEDQLRSEAAVEAQEYLSFDRLTAGMTNLLYMFNSDEKASIAIWMNEKLPERSYCIFTGDLRVNNIESNLFAFGFQSPVQVRVTRIATSFCLDATHGISARSGEVMYSLVTQHNVTGKGFPVAYMVTNDQTVRPISQWPMHLCERSYFRPLNITIDCSIPEVNAITSAFPHVAIHYCEFHILRAWQTNLDNKVRLDASFTSAQLAAYKQELKNKLKYILMESNEEVFLTRILDFKRDIPDQLHFLRYFETRWNGSEVLLKRWGRPYVDDSHRRYLTNNYIESWHNQLKTIYFGRARIRRLDRLVFDLTNDVEYFYEQEVDCIHLNNGKMGPSITVVNDLIECCSCPRYISRQVPCKHAFLLKRYRKINVLYTIQKDANHLAMQRPAVLAKEEEEVVIVDEEDSREDAVGAQNDVDTSITDLTSSSKTRSRTHANDF</sequence>
<evidence type="ECO:0000313" key="5">
    <source>
        <dbReference type="Proteomes" id="UP000077315"/>
    </source>
</evidence>
<dbReference type="RefSeq" id="XP_018285856.1">
    <property type="nucleotide sequence ID" value="XM_018441904.1"/>
</dbReference>
<evidence type="ECO:0000313" key="4">
    <source>
        <dbReference type="EMBL" id="OAD67816.1"/>
    </source>
</evidence>
<dbReference type="GO" id="GO:0008270">
    <property type="term" value="F:zinc ion binding"/>
    <property type="evidence" value="ECO:0007669"/>
    <property type="project" value="UniProtKB-KW"/>
</dbReference>
<feature type="domain" description="SWIM-type" evidence="3">
    <location>
        <begin position="451"/>
        <end position="484"/>
    </location>
</feature>
<feature type="region of interest" description="Disordered" evidence="2">
    <location>
        <begin position="518"/>
        <end position="554"/>
    </location>
</feature>
<proteinExistence type="predicted"/>
<accession>A0A167KDA1</accession>
<keyword evidence="5" id="KW-1185">Reference proteome</keyword>
<dbReference type="OrthoDB" id="2596771at2759"/>
<dbReference type="EMBL" id="KV440997">
    <property type="protein sequence ID" value="OAD67816.1"/>
    <property type="molecule type" value="Genomic_DNA"/>
</dbReference>
<gene>
    <name evidence="4" type="ORF">PHYBLDRAFT_68188</name>
</gene>
<evidence type="ECO:0000256" key="2">
    <source>
        <dbReference type="SAM" id="MobiDB-lite"/>
    </source>
</evidence>
<keyword evidence="1" id="KW-0862">Zinc</keyword>